<keyword evidence="6" id="KW-0175">Coiled coil</keyword>
<dbReference type="InterPro" id="IPR009057">
    <property type="entry name" value="Homeodomain-like_sf"/>
</dbReference>
<evidence type="ECO:0000256" key="3">
    <source>
        <dbReference type="ARBA" id="ARBA00022771"/>
    </source>
</evidence>
<feature type="coiled-coil region" evidence="6">
    <location>
        <begin position="142"/>
        <end position="169"/>
    </location>
</feature>
<evidence type="ECO:0000256" key="6">
    <source>
        <dbReference type="SAM" id="Coils"/>
    </source>
</evidence>
<keyword evidence="11" id="KW-1185">Reference proteome</keyword>
<evidence type="ECO:0000256" key="1">
    <source>
        <dbReference type="ARBA" id="ARBA00004123"/>
    </source>
</evidence>
<comment type="subcellular location">
    <subcellularLocation>
        <location evidence="1">Nucleus</location>
    </subcellularLocation>
</comment>
<feature type="region of interest" description="Disordered" evidence="7">
    <location>
        <begin position="222"/>
        <end position="253"/>
    </location>
</feature>
<comment type="caution">
    <text evidence="10">The sequence shown here is derived from an EMBL/GenBank/DDBJ whole genome shotgun (WGS) entry which is preliminary data.</text>
</comment>
<keyword evidence="4" id="KW-0862">Zinc</keyword>
<protein>
    <recommendedName>
        <fullName evidence="12">RING-type domain-containing protein</fullName>
    </recommendedName>
</protein>
<keyword evidence="3 5" id="KW-0863">Zinc-finger</keyword>
<evidence type="ECO:0000256" key="7">
    <source>
        <dbReference type="SAM" id="MobiDB-lite"/>
    </source>
</evidence>
<dbReference type="EMBL" id="CAXKWB010006937">
    <property type="protein sequence ID" value="CAL4085111.1"/>
    <property type="molecule type" value="Genomic_DNA"/>
</dbReference>
<proteinExistence type="predicted"/>
<sequence length="425" mass="48153">MKCENCNEPFDHSDHRPRCLECGHSMCSLCIARLLESNEGKFMCPLCTSSRESAASRVSDFPVNLTVLKMIKAKDPIQKEVSAPDKSKFNPFPVKETHLNQLQSNFETKKQNTIEGLQECINSCNNKLENHKKITKDILLEKEGLDAKKKELQLELENIKTKRKELHSKAGLHESKITDIQDLKRKLGDSLHSIKKAKSDLVLTLAAQEIVAFKGRLQELEDSSPQSMDIHSSTPTTGLNTPSTSTVCSTSPMTSPITGPLLNMIKRLREEDAYNSPLNRTPNSDDGPSTSNFLKQLNQDRSIAFTPKIPRKNEDTGFPQMASWTSNSQLELPAFLDGYNVVCRNDYSGDRELYWDLPFISCIFKNVSNNKITMKRAADILGVPQTTLYGRYKKYKKNHKKKNHHHHQNHPHHLCSYQIKGASIY</sequence>
<dbReference type="PROSITE" id="PS50178">
    <property type="entry name" value="ZF_FYVE"/>
    <property type="match status" value="1"/>
</dbReference>
<dbReference type="Proteomes" id="UP001497623">
    <property type="component" value="Unassembled WGS sequence"/>
</dbReference>
<feature type="compositionally biased region" description="Polar residues" evidence="7">
    <location>
        <begin position="223"/>
        <end position="240"/>
    </location>
</feature>
<dbReference type="InterPro" id="IPR018957">
    <property type="entry name" value="Znf_C3HC4_RING-type"/>
</dbReference>
<evidence type="ECO:0000256" key="4">
    <source>
        <dbReference type="ARBA" id="ARBA00022833"/>
    </source>
</evidence>
<evidence type="ECO:0000313" key="10">
    <source>
        <dbReference type="EMBL" id="CAL4085111.1"/>
    </source>
</evidence>
<reference evidence="10 11" key="1">
    <citation type="submission" date="2024-05" db="EMBL/GenBank/DDBJ databases">
        <authorList>
            <person name="Wallberg A."/>
        </authorList>
    </citation>
    <scope>NUCLEOTIDE SEQUENCE [LARGE SCALE GENOMIC DNA]</scope>
</reference>
<dbReference type="Pfam" id="PF05225">
    <property type="entry name" value="HTH_psq"/>
    <property type="match status" value="1"/>
</dbReference>
<evidence type="ECO:0008006" key="12">
    <source>
        <dbReference type="Google" id="ProtNLM"/>
    </source>
</evidence>
<dbReference type="InterPro" id="IPR013083">
    <property type="entry name" value="Znf_RING/FYVE/PHD"/>
</dbReference>
<dbReference type="GO" id="GO:0008270">
    <property type="term" value="F:zinc ion binding"/>
    <property type="evidence" value="ECO:0007669"/>
    <property type="project" value="UniProtKB-KW"/>
</dbReference>
<feature type="domain" description="FYVE-type" evidence="9">
    <location>
        <begin position="1"/>
        <end position="52"/>
    </location>
</feature>
<dbReference type="GO" id="GO:0005634">
    <property type="term" value="C:nucleus"/>
    <property type="evidence" value="ECO:0007669"/>
    <property type="project" value="UniProtKB-SubCell"/>
</dbReference>
<dbReference type="Gene3D" id="3.30.40.10">
    <property type="entry name" value="Zinc/RING finger domain, C3HC4 (zinc finger)"/>
    <property type="match status" value="1"/>
</dbReference>
<evidence type="ECO:0000259" key="8">
    <source>
        <dbReference type="PROSITE" id="PS50089"/>
    </source>
</evidence>
<dbReference type="GO" id="GO:0003677">
    <property type="term" value="F:DNA binding"/>
    <property type="evidence" value="ECO:0007669"/>
    <property type="project" value="InterPro"/>
</dbReference>
<dbReference type="InterPro" id="IPR007889">
    <property type="entry name" value="HTH_Psq"/>
</dbReference>
<dbReference type="InterPro" id="IPR017907">
    <property type="entry name" value="Znf_RING_CS"/>
</dbReference>
<dbReference type="SMART" id="SM00184">
    <property type="entry name" value="RING"/>
    <property type="match status" value="1"/>
</dbReference>
<dbReference type="AlphaFoldDB" id="A0AAV2QJ72"/>
<accession>A0AAV2QJ72</accession>
<evidence type="ECO:0000313" key="11">
    <source>
        <dbReference type="Proteomes" id="UP001497623"/>
    </source>
</evidence>
<organism evidence="10 11">
    <name type="scientific">Meganyctiphanes norvegica</name>
    <name type="common">Northern krill</name>
    <name type="synonym">Thysanopoda norvegica</name>
    <dbReference type="NCBI Taxonomy" id="48144"/>
    <lineage>
        <taxon>Eukaryota</taxon>
        <taxon>Metazoa</taxon>
        <taxon>Ecdysozoa</taxon>
        <taxon>Arthropoda</taxon>
        <taxon>Crustacea</taxon>
        <taxon>Multicrustacea</taxon>
        <taxon>Malacostraca</taxon>
        <taxon>Eumalacostraca</taxon>
        <taxon>Eucarida</taxon>
        <taxon>Euphausiacea</taxon>
        <taxon>Euphausiidae</taxon>
        <taxon>Meganyctiphanes</taxon>
    </lineage>
</organism>
<dbReference type="SUPFAM" id="SSF46689">
    <property type="entry name" value="Homeodomain-like"/>
    <property type="match status" value="1"/>
</dbReference>
<dbReference type="InterPro" id="IPR001841">
    <property type="entry name" value="Znf_RING"/>
</dbReference>
<dbReference type="PANTHER" id="PTHR25464">
    <property type="entry name" value="TRIPARTITE MOTIF-CONTAINING PROTEIN 2-LIKE PROTEIN"/>
    <property type="match status" value="1"/>
</dbReference>
<keyword evidence="2" id="KW-0479">Metal-binding</keyword>
<dbReference type="InterPro" id="IPR017455">
    <property type="entry name" value="Znf_FYVE-rel"/>
</dbReference>
<evidence type="ECO:0000256" key="2">
    <source>
        <dbReference type="ARBA" id="ARBA00022723"/>
    </source>
</evidence>
<feature type="compositionally biased region" description="Low complexity" evidence="7">
    <location>
        <begin position="241"/>
        <end position="253"/>
    </location>
</feature>
<name>A0AAV2QJ72_MEGNR</name>
<evidence type="ECO:0000259" key="9">
    <source>
        <dbReference type="PROSITE" id="PS50178"/>
    </source>
</evidence>
<feature type="domain" description="RING-type" evidence="8">
    <location>
        <begin position="3"/>
        <end position="48"/>
    </location>
</feature>
<gene>
    <name evidence="10" type="ORF">MNOR_LOCUS12599</name>
</gene>
<dbReference type="SUPFAM" id="SSF57850">
    <property type="entry name" value="RING/U-box"/>
    <property type="match status" value="1"/>
</dbReference>
<dbReference type="PROSITE" id="PS50089">
    <property type="entry name" value="ZF_RING_2"/>
    <property type="match status" value="1"/>
</dbReference>
<evidence type="ECO:0000256" key="5">
    <source>
        <dbReference type="PROSITE-ProRule" id="PRU00175"/>
    </source>
</evidence>
<dbReference type="PROSITE" id="PS00518">
    <property type="entry name" value="ZF_RING_1"/>
    <property type="match status" value="1"/>
</dbReference>
<dbReference type="Pfam" id="PF00097">
    <property type="entry name" value="zf-C3HC4"/>
    <property type="match status" value="1"/>
</dbReference>
<dbReference type="PANTHER" id="PTHR25464:SF2">
    <property type="entry name" value="RING-TYPE DOMAIN-CONTAINING PROTEIN"/>
    <property type="match status" value="1"/>
</dbReference>